<dbReference type="InterPro" id="IPR027417">
    <property type="entry name" value="P-loop_NTPase"/>
</dbReference>
<protein>
    <submittedName>
        <fullName evidence="2">Helix-turn-helix transcriptional regulator</fullName>
    </submittedName>
</protein>
<reference evidence="2 3" key="1">
    <citation type="journal article" date="2018" name="Nat. Biotechnol.">
        <title>A standardized bacterial taxonomy based on genome phylogeny substantially revises the tree of life.</title>
        <authorList>
            <person name="Parks D.H."/>
            <person name="Chuvochina M."/>
            <person name="Waite D.W."/>
            <person name="Rinke C."/>
            <person name="Skarshewski A."/>
            <person name="Chaumeil P.A."/>
            <person name="Hugenholtz P."/>
        </authorList>
    </citation>
    <scope>NUCLEOTIDE SEQUENCE [LARGE SCALE GENOMIC DNA]</scope>
    <source>
        <strain evidence="2">UBA9049</strain>
    </source>
</reference>
<gene>
    <name evidence="2" type="ORF">DCF82_00300</name>
</gene>
<evidence type="ECO:0000313" key="2">
    <source>
        <dbReference type="EMBL" id="HAC26261.1"/>
    </source>
</evidence>
<accession>A0A3B8W8J6</accession>
<evidence type="ECO:0000259" key="1">
    <source>
        <dbReference type="Pfam" id="PF13401"/>
    </source>
</evidence>
<dbReference type="Pfam" id="PF13401">
    <property type="entry name" value="AAA_22"/>
    <property type="match status" value="1"/>
</dbReference>
<dbReference type="Proteomes" id="UP000261325">
    <property type="component" value="Unassembled WGS sequence"/>
</dbReference>
<feature type="domain" description="ORC1/DEAH AAA+ ATPase" evidence="1">
    <location>
        <begin position="63"/>
        <end position="165"/>
    </location>
</feature>
<name>A0A3B8W8J6_MARNT</name>
<dbReference type="EMBL" id="DLYI01000003">
    <property type="protein sequence ID" value="HAC26261.1"/>
    <property type="molecule type" value="Genomic_DNA"/>
</dbReference>
<comment type="caution">
    <text evidence="2">The sequence shown here is derived from an EMBL/GenBank/DDBJ whole genome shotgun (WGS) entry which is preliminary data.</text>
</comment>
<sequence length="174" mass="18974">MKSFKEGCAANDEFQTANSSLQSGELVRDLMEHRLRVPSVPDDTLARPNLDRMICQALQAGRLLQLEAPGGYGKTHALVRALASAPDVNVRWISLNAGDNAPSRFLSILAMALGLAEVLSPNGGTFEDHLTMLLVNRDRQAREVREVLVLDNVHHLTNPAVSGLLHQLVTHLPS</sequence>
<dbReference type="SUPFAM" id="SSF52540">
    <property type="entry name" value="P-loop containing nucleoside triphosphate hydrolases"/>
    <property type="match status" value="1"/>
</dbReference>
<organism evidence="2 3">
    <name type="scientific">Marinobacter nauticus</name>
    <name type="common">Marinobacter hydrocarbonoclasticus</name>
    <name type="synonym">Marinobacter aquaeolei</name>
    <dbReference type="NCBI Taxonomy" id="2743"/>
    <lineage>
        <taxon>Bacteria</taxon>
        <taxon>Pseudomonadati</taxon>
        <taxon>Pseudomonadota</taxon>
        <taxon>Gammaproteobacteria</taxon>
        <taxon>Pseudomonadales</taxon>
        <taxon>Marinobacteraceae</taxon>
        <taxon>Marinobacter</taxon>
    </lineage>
</organism>
<feature type="non-terminal residue" evidence="2">
    <location>
        <position position="174"/>
    </location>
</feature>
<dbReference type="AlphaFoldDB" id="A0A3B8W8J6"/>
<dbReference type="InterPro" id="IPR049945">
    <property type="entry name" value="AAA_22"/>
</dbReference>
<proteinExistence type="predicted"/>
<evidence type="ECO:0000313" key="3">
    <source>
        <dbReference type="Proteomes" id="UP000261325"/>
    </source>
</evidence>
<dbReference type="GO" id="GO:0016887">
    <property type="term" value="F:ATP hydrolysis activity"/>
    <property type="evidence" value="ECO:0007669"/>
    <property type="project" value="InterPro"/>
</dbReference>